<keyword evidence="2 4" id="KW-0472">Membrane</keyword>
<evidence type="ECO:0000256" key="3">
    <source>
        <dbReference type="ARBA" id="ARBA00023237"/>
    </source>
</evidence>
<dbReference type="EMBL" id="JAPNKE010000002">
    <property type="protein sequence ID" value="MCY1012093.1"/>
    <property type="molecule type" value="Genomic_DNA"/>
</dbReference>
<feature type="compositionally biased region" description="Basic and acidic residues" evidence="5">
    <location>
        <begin position="41"/>
        <end position="56"/>
    </location>
</feature>
<keyword evidence="3" id="KW-0998">Cell outer membrane</keyword>
<proteinExistence type="predicted"/>
<name>A0A9X3F5Q0_9BACT</name>
<comment type="subcellular location">
    <subcellularLocation>
        <location evidence="1">Cell outer membrane</location>
    </subcellularLocation>
</comment>
<evidence type="ECO:0000256" key="4">
    <source>
        <dbReference type="PROSITE-ProRule" id="PRU00473"/>
    </source>
</evidence>
<evidence type="ECO:0000256" key="5">
    <source>
        <dbReference type="SAM" id="MobiDB-lite"/>
    </source>
</evidence>
<dbReference type="Pfam" id="PF00691">
    <property type="entry name" value="OmpA"/>
    <property type="match status" value="1"/>
</dbReference>
<dbReference type="InterPro" id="IPR006664">
    <property type="entry name" value="OMP_bac"/>
</dbReference>
<feature type="region of interest" description="Disordered" evidence="5">
    <location>
        <begin position="33"/>
        <end position="56"/>
    </location>
</feature>
<feature type="domain" description="OmpA-like" evidence="6">
    <location>
        <begin position="157"/>
        <end position="275"/>
    </location>
</feature>
<dbReference type="InterPro" id="IPR036737">
    <property type="entry name" value="OmpA-like_sf"/>
</dbReference>
<evidence type="ECO:0000256" key="1">
    <source>
        <dbReference type="ARBA" id="ARBA00004442"/>
    </source>
</evidence>
<dbReference type="PROSITE" id="PS51123">
    <property type="entry name" value="OMPA_2"/>
    <property type="match status" value="1"/>
</dbReference>
<dbReference type="CDD" id="cd07185">
    <property type="entry name" value="OmpA_C-like"/>
    <property type="match status" value="1"/>
</dbReference>
<evidence type="ECO:0000313" key="8">
    <source>
        <dbReference type="Proteomes" id="UP001150924"/>
    </source>
</evidence>
<dbReference type="PANTHER" id="PTHR30329:SF21">
    <property type="entry name" value="LIPOPROTEIN YIAD-RELATED"/>
    <property type="match status" value="1"/>
</dbReference>
<dbReference type="SUPFAM" id="SSF103088">
    <property type="entry name" value="OmpA-like"/>
    <property type="match status" value="1"/>
</dbReference>
<dbReference type="Gene3D" id="3.30.1330.60">
    <property type="entry name" value="OmpA-like domain"/>
    <property type="match status" value="1"/>
</dbReference>
<dbReference type="InterPro" id="IPR050330">
    <property type="entry name" value="Bact_OuterMem_StrucFunc"/>
</dbReference>
<accession>A0A9X3F5Q0</accession>
<feature type="region of interest" description="Disordered" evidence="5">
    <location>
        <begin position="249"/>
        <end position="278"/>
    </location>
</feature>
<dbReference type="InterPro" id="IPR025511">
    <property type="entry name" value="DUF4398"/>
</dbReference>
<dbReference type="RefSeq" id="WP_267775430.1">
    <property type="nucleotide sequence ID" value="NZ_JAPNKE010000002.1"/>
</dbReference>
<evidence type="ECO:0000259" key="6">
    <source>
        <dbReference type="PROSITE" id="PS51123"/>
    </source>
</evidence>
<keyword evidence="8" id="KW-1185">Reference proteome</keyword>
<gene>
    <name evidence="7" type="ORF">OV079_42410</name>
</gene>
<dbReference type="PANTHER" id="PTHR30329">
    <property type="entry name" value="STATOR ELEMENT OF FLAGELLAR MOTOR COMPLEX"/>
    <property type="match status" value="1"/>
</dbReference>
<evidence type="ECO:0000313" key="7">
    <source>
        <dbReference type="EMBL" id="MCY1012093.1"/>
    </source>
</evidence>
<sequence>MTHHRLIVLAALLVPTACAHKIPEELREARASYKQAAADPATRKETPAELDEARRSLTRAERSYVVEGDSPKTRDRAYIATRKAELAIVMGRTADHVEAARNAELWQAREALAAEQAENAANASRLATEQELRAEAEQRAALAITALAEIAAVRSEPRGTVVTLSGSVLFASGKSELLPSATSRLTQVAEALVASDPGAHFLVEGYTDSKGRADFNQQLSEARAQAVRDFLVEHGVAADRIEARGLGETQPVASNATADGRANNRRVEIVIQPPPPSQ</sequence>
<dbReference type="AlphaFoldDB" id="A0A9X3F5Q0"/>
<dbReference type="GO" id="GO:0009279">
    <property type="term" value="C:cell outer membrane"/>
    <property type="evidence" value="ECO:0007669"/>
    <property type="project" value="UniProtKB-SubCell"/>
</dbReference>
<comment type="caution">
    <text evidence="7">The sequence shown here is derived from an EMBL/GenBank/DDBJ whole genome shotgun (WGS) entry which is preliminary data.</text>
</comment>
<reference evidence="7" key="1">
    <citation type="submission" date="2022-11" db="EMBL/GenBank/DDBJ databases">
        <title>Minimal conservation of predation-associated metabolite biosynthetic gene clusters underscores biosynthetic potential of Myxococcota including descriptions for ten novel species: Archangium lansinium sp. nov., Myxococcus landrumus sp. nov., Nannocystis bai.</title>
        <authorList>
            <person name="Ahearne A."/>
            <person name="Stevens C."/>
            <person name="Phillips K."/>
        </authorList>
    </citation>
    <scope>NUCLEOTIDE SEQUENCE</scope>
    <source>
        <strain evidence="7">Na p29</strain>
    </source>
</reference>
<protein>
    <submittedName>
        <fullName evidence="7">OmpA family protein</fullName>
    </submittedName>
</protein>
<dbReference type="PRINTS" id="PR01021">
    <property type="entry name" value="OMPADOMAIN"/>
</dbReference>
<dbReference type="Pfam" id="PF14346">
    <property type="entry name" value="DUF4398"/>
    <property type="match status" value="1"/>
</dbReference>
<dbReference type="InterPro" id="IPR006665">
    <property type="entry name" value="OmpA-like"/>
</dbReference>
<dbReference type="Proteomes" id="UP001150924">
    <property type="component" value="Unassembled WGS sequence"/>
</dbReference>
<evidence type="ECO:0000256" key="2">
    <source>
        <dbReference type="ARBA" id="ARBA00023136"/>
    </source>
</evidence>
<organism evidence="7 8">
    <name type="scientific">Nannocystis pusilla</name>
    <dbReference type="NCBI Taxonomy" id="889268"/>
    <lineage>
        <taxon>Bacteria</taxon>
        <taxon>Pseudomonadati</taxon>
        <taxon>Myxococcota</taxon>
        <taxon>Polyangia</taxon>
        <taxon>Nannocystales</taxon>
        <taxon>Nannocystaceae</taxon>
        <taxon>Nannocystis</taxon>
    </lineage>
</organism>